<dbReference type="PANTHER" id="PTHR48098:SF6">
    <property type="entry name" value="FERRI-BACILLIBACTIN ESTERASE BESA"/>
    <property type="match status" value="1"/>
</dbReference>
<accession>A0AAX3BC30</accession>
<sequence>MRKMVVFLGILVLFGCEVREETSDKLTELFRNLDSEGSKVSVYQSWASAQQLPLIEKGKITFVLWDEKAEKVILESPLVKNKDKKLQMKRYKNTGLFYVSLALANEEIVDYSFIRFGSQSPNGRRIQDPHHPFIAYTKPIRSRVIMPGVKKGQLIISRIEPQNGLAARRIFIYLPSDYNLTTNRYPVIYMQDGQNLWDSPQANFGGWKVDTTLDRLIAQGKIDPVIVVGIENSSARAEEYVGFSAYYLCRFLCLLPMERTVSYQ</sequence>
<protein>
    <recommendedName>
        <fullName evidence="3">Esterase</fullName>
    </recommendedName>
</protein>
<dbReference type="AlphaFoldDB" id="A0AAX3BC30"/>
<reference evidence="1" key="1">
    <citation type="submission" date="2021-04" db="EMBL/GenBank/DDBJ databases">
        <authorList>
            <person name="Postec A."/>
        </authorList>
    </citation>
    <scope>NUCLEOTIDE SEQUENCE</scope>
    <source>
        <strain evidence="1">F1F22</strain>
    </source>
</reference>
<dbReference type="KEGG" id="taqu:KDW03_10095"/>
<gene>
    <name evidence="1" type="ORF">KDW03_10095</name>
</gene>
<reference evidence="1" key="2">
    <citation type="submission" date="2022-06" db="EMBL/GenBank/DDBJ databases">
        <title>Thermospira aquatica gen. nov., sp. nov.</title>
        <authorList>
            <person name="Ben Ali Gam Z."/>
            <person name="Labat M."/>
        </authorList>
    </citation>
    <scope>NUCLEOTIDE SEQUENCE</scope>
    <source>
        <strain evidence="1">F1F22</strain>
    </source>
</reference>
<dbReference type="Pfam" id="PF00756">
    <property type="entry name" value="Esterase"/>
    <property type="match status" value="1"/>
</dbReference>
<dbReference type="PROSITE" id="PS51257">
    <property type="entry name" value="PROKAR_LIPOPROTEIN"/>
    <property type="match status" value="1"/>
</dbReference>
<organism evidence="1 2">
    <name type="scientific">Thermospira aquatica</name>
    <dbReference type="NCBI Taxonomy" id="2828656"/>
    <lineage>
        <taxon>Bacteria</taxon>
        <taxon>Pseudomonadati</taxon>
        <taxon>Spirochaetota</taxon>
        <taxon>Spirochaetia</taxon>
        <taxon>Brevinematales</taxon>
        <taxon>Thermospiraceae</taxon>
        <taxon>Thermospira</taxon>
    </lineage>
</organism>
<proteinExistence type="predicted"/>
<dbReference type="Gene3D" id="3.40.50.1820">
    <property type="entry name" value="alpha/beta hydrolase"/>
    <property type="match status" value="1"/>
</dbReference>
<dbReference type="PANTHER" id="PTHR48098">
    <property type="entry name" value="ENTEROCHELIN ESTERASE-RELATED"/>
    <property type="match status" value="1"/>
</dbReference>
<evidence type="ECO:0000313" key="1">
    <source>
        <dbReference type="EMBL" id="URA09822.1"/>
    </source>
</evidence>
<dbReference type="InterPro" id="IPR050583">
    <property type="entry name" value="Mycobacterial_A85_antigen"/>
</dbReference>
<evidence type="ECO:0000313" key="2">
    <source>
        <dbReference type="Proteomes" id="UP001056539"/>
    </source>
</evidence>
<keyword evidence="2" id="KW-1185">Reference proteome</keyword>
<dbReference type="InterPro" id="IPR029058">
    <property type="entry name" value="AB_hydrolase_fold"/>
</dbReference>
<dbReference type="EMBL" id="CP073355">
    <property type="protein sequence ID" value="URA09822.1"/>
    <property type="molecule type" value="Genomic_DNA"/>
</dbReference>
<dbReference type="SUPFAM" id="SSF53474">
    <property type="entry name" value="alpha/beta-Hydrolases"/>
    <property type="match status" value="1"/>
</dbReference>
<dbReference type="RefSeq" id="WP_271434956.1">
    <property type="nucleotide sequence ID" value="NZ_CP073355.1"/>
</dbReference>
<evidence type="ECO:0008006" key="3">
    <source>
        <dbReference type="Google" id="ProtNLM"/>
    </source>
</evidence>
<name>A0AAX3BC30_9SPIR</name>
<dbReference type="Proteomes" id="UP001056539">
    <property type="component" value="Chromosome"/>
</dbReference>
<dbReference type="InterPro" id="IPR000801">
    <property type="entry name" value="Esterase-like"/>
</dbReference>